<dbReference type="GO" id="GO:0008237">
    <property type="term" value="F:metallopeptidase activity"/>
    <property type="evidence" value="ECO:0007669"/>
    <property type="project" value="InterPro"/>
</dbReference>
<keyword evidence="4" id="KW-1185">Reference proteome</keyword>
<reference evidence="3 4" key="1">
    <citation type="submission" date="2014-06" db="EMBL/GenBank/DDBJ databases">
        <authorList>
            <person name="Swart Estienne"/>
        </authorList>
    </citation>
    <scope>NUCLEOTIDE SEQUENCE [LARGE SCALE GENOMIC DNA]</scope>
    <source>
        <strain evidence="3 4">130c</strain>
    </source>
</reference>
<protein>
    <submittedName>
        <fullName evidence="3">Histone h2a deubiquitinase mysm1</fullName>
    </submittedName>
</protein>
<proteinExistence type="predicted"/>
<feature type="compositionally biased region" description="Polar residues" evidence="1">
    <location>
        <begin position="135"/>
        <end position="145"/>
    </location>
</feature>
<evidence type="ECO:0000313" key="4">
    <source>
        <dbReference type="Proteomes" id="UP000039865"/>
    </source>
</evidence>
<dbReference type="OrthoDB" id="118550at2759"/>
<evidence type="ECO:0000259" key="2">
    <source>
        <dbReference type="PROSITE" id="PS50249"/>
    </source>
</evidence>
<feature type="compositionally biased region" description="Basic and acidic residues" evidence="1">
    <location>
        <begin position="59"/>
        <end position="69"/>
    </location>
</feature>
<dbReference type="Pfam" id="PF01398">
    <property type="entry name" value="JAB"/>
    <property type="match status" value="1"/>
</dbReference>
<organism evidence="3 4">
    <name type="scientific">Stylonychia lemnae</name>
    <name type="common">Ciliate</name>
    <dbReference type="NCBI Taxonomy" id="5949"/>
    <lineage>
        <taxon>Eukaryota</taxon>
        <taxon>Sar</taxon>
        <taxon>Alveolata</taxon>
        <taxon>Ciliophora</taxon>
        <taxon>Intramacronucleata</taxon>
        <taxon>Spirotrichea</taxon>
        <taxon>Stichotrichia</taxon>
        <taxon>Sporadotrichida</taxon>
        <taxon>Oxytrichidae</taxon>
        <taxon>Stylonychinae</taxon>
        <taxon>Stylonychia</taxon>
    </lineage>
</organism>
<name>A0A078AXT8_STYLE</name>
<feature type="region of interest" description="Disordered" evidence="1">
    <location>
        <begin position="85"/>
        <end position="122"/>
    </location>
</feature>
<dbReference type="SUPFAM" id="SSF102712">
    <property type="entry name" value="JAB1/MPN domain"/>
    <property type="match status" value="1"/>
</dbReference>
<feature type="compositionally biased region" description="Polar residues" evidence="1">
    <location>
        <begin position="525"/>
        <end position="534"/>
    </location>
</feature>
<dbReference type="PROSITE" id="PS50249">
    <property type="entry name" value="MPN"/>
    <property type="match status" value="1"/>
</dbReference>
<evidence type="ECO:0000313" key="3">
    <source>
        <dbReference type="EMBL" id="CDW86052.1"/>
    </source>
</evidence>
<dbReference type="InterPro" id="IPR050242">
    <property type="entry name" value="JAMM_MPN+_peptidase_M67A"/>
</dbReference>
<feature type="compositionally biased region" description="Basic and acidic residues" evidence="1">
    <location>
        <begin position="1"/>
        <end position="19"/>
    </location>
</feature>
<feature type="compositionally biased region" description="Low complexity" evidence="1">
    <location>
        <begin position="29"/>
        <end position="46"/>
    </location>
</feature>
<gene>
    <name evidence="3" type="primary">Contig12006.g12846</name>
    <name evidence="3" type="ORF">STYLEM_15143</name>
</gene>
<feature type="region of interest" description="Disordered" evidence="1">
    <location>
        <begin position="1"/>
        <end position="70"/>
    </location>
</feature>
<dbReference type="InterPro" id="IPR037518">
    <property type="entry name" value="MPN"/>
</dbReference>
<dbReference type="EMBL" id="CCKQ01014300">
    <property type="protein sequence ID" value="CDW86052.1"/>
    <property type="molecule type" value="Genomic_DNA"/>
</dbReference>
<dbReference type="PANTHER" id="PTHR10410">
    <property type="entry name" value="EUKARYOTIC TRANSLATION INITIATION FACTOR 3 -RELATED"/>
    <property type="match status" value="1"/>
</dbReference>
<feature type="compositionally biased region" description="Polar residues" evidence="1">
    <location>
        <begin position="47"/>
        <end position="58"/>
    </location>
</feature>
<dbReference type="InterPro" id="IPR000555">
    <property type="entry name" value="JAMM/MPN+_dom"/>
</dbReference>
<feature type="compositionally biased region" description="Basic and acidic residues" evidence="1">
    <location>
        <begin position="536"/>
        <end position="546"/>
    </location>
</feature>
<feature type="domain" description="MPN" evidence="2">
    <location>
        <begin position="169"/>
        <end position="318"/>
    </location>
</feature>
<dbReference type="Gene3D" id="3.40.140.10">
    <property type="entry name" value="Cytidine Deaminase, domain 2"/>
    <property type="match status" value="1"/>
</dbReference>
<dbReference type="Proteomes" id="UP000039865">
    <property type="component" value="Unassembled WGS sequence"/>
</dbReference>
<dbReference type="AlphaFoldDB" id="A0A078AXT8"/>
<sequence length="555" mass="64459">MTLRDRNNDQQKIGEDKNRKNQIKKRSSQRLSNYSQSSQNQKSSQRTLISKRQSSDTNNSKRLDDKNYDLSKTIQVNNGYKNKLEYYSRTETETEQEDDENSEDEKFEKKLSKSLKSETPITKQTQALASSINTNQNDDLSQSSLHHSKRPKRQGTQNGRYYGFETFQQRHDHSHYQLISYQNYKSQSAQPYIIYISLDEYEVIGFLGGYCYENQFSPQKLIPCDSLIESQVERQKNVDLCPISANNARQIIQSRGQQVLGWYHSHPFFPVEPSLIDIRNHAVYQKNFDLANLPFIALIIGPYSTKNKNESLCKVFHLVKEKQPFSLNFKQLPNKKMRKALINEIKDILMKYKAHQDKINLKEKWCAGYTREEKLVEAIEIILEKNLKQKDKNDVQHELSTNLSSSDYQSYSQKGLFTLSTTHSEGSYSKRSDIEYTNPNSNMLDCSIINQESLEQQNLNNSNNSNAANIIVATVSNNLDQYDSNGTLLLQNLKKESYFSIENEDRVEKFMNKLKSMIGKILFQDDSSQSQNKADNCLKQERKQQFKPEQITLSS</sequence>
<evidence type="ECO:0000256" key="1">
    <source>
        <dbReference type="SAM" id="MobiDB-lite"/>
    </source>
</evidence>
<feature type="region of interest" description="Disordered" evidence="1">
    <location>
        <begin position="525"/>
        <end position="555"/>
    </location>
</feature>
<feature type="region of interest" description="Disordered" evidence="1">
    <location>
        <begin position="135"/>
        <end position="158"/>
    </location>
</feature>
<dbReference type="InParanoid" id="A0A078AXT8"/>
<feature type="compositionally biased region" description="Acidic residues" evidence="1">
    <location>
        <begin position="93"/>
        <end position="103"/>
    </location>
</feature>
<accession>A0A078AXT8</accession>